<evidence type="ECO:0000259" key="6">
    <source>
        <dbReference type="Pfam" id="PF04542"/>
    </source>
</evidence>
<dbReference type="RefSeq" id="WP_090164887.1">
    <property type="nucleotide sequence ID" value="NZ_FOFB01000001.1"/>
</dbReference>
<evidence type="ECO:0000256" key="1">
    <source>
        <dbReference type="ARBA" id="ARBA00010641"/>
    </source>
</evidence>
<dbReference type="InterPro" id="IPR039425">
    <property type="entry name" value="RNA_pol_sigma-70-like"/>
</dbReference>
<dbReference type="Gene3D" id="1.10.10.10">
    <property type="entry name" value="Winged helix-like DNA-binding domain superfamily/Winged helix DNA-binding domain"/>
    <property type="match status" value="1"/>
</dbReference>
<evidence type="ECO:0000256" key="3">
    <source>
        <dbReference type="ARBA" id="ARBA00023082"/>
    </source>
</evidence>
<dbReference type="InterPro" id="IPR007630">
    <property type="entry name" value="RNA_pol_sigma70_r4"/>
</dbReference>
<accession>A0A1H8Z312</accession>
<dbReference type="SUPFAM" id="SSF88659">
    <property type="entry name" value="Sigma3 and sigma4 domains of RNA polymerase sigma factors"/>
    <property type="match status" value="1"/>
</dbReference>
<dbReference type="InterPro" id="IPR007627">
    <property type="entry name" value="RNA_pol_sigma70_r2"/>
</dbReference>
<dbReference type="GO" id="GO:0006352">
    <property type="term" value="P:DNA-templated transcription initiation"/>
    <property type="evidence" value="ECO:0007669"/>
    <property type="project" value="InterPro"/>
</dbReference>
<dbReference type="PANTHER" id="PTHR43133:SF8">
    <property type="entry name" value="RNA POLYMERASE SIGMA FACTOR HI_1459-RELATED"/>
    <property type="match status" value="1"/>
</dbReference>
<proteinExistence type="inferred from homology"/>
<gene>
    <name evidence="8" type="ORF">SAMN05444359_101148</name>
</gene>
<dbReference type="InterPro" id="IPR013324">
    <property type="entry name" value="RNA_pol_sigma_r3/r4-like"/>
</dbReference>
<dbReference type="Gene3D" id="1.10.1740.10">
    <property type="match status" value="1"/>
</dbReference>
<feature type="domain" description="RNA polymerase sigma-70 region 4" evidence="7">
    <location>
        <begin position="130"/>
        <end position="179"/>
    </location>
</feature>
<evidence type="ECO:0000256" key="5">
    <source>
        <dbReference type="ARBA" id="ARBA00023163"/>
    </source>
</evidence>
<evidence type="ECO:0000259" key="7">
    <source>
        <dbReference type="Pfam" id="PF04545"/>
    </source>
</evidence>
<dbReference type="STRING" id="478744.SAMN05444359_101148"/>
<sequence>MAIKSKSDERQEIVLRLLRQRDEEGMRLLFHHYSGALLSIIQPIINQQETSEEVLHDTLLKIWTNIDSYDAGKSRFFTWMARIARNAAIDKIRSKSFRKNRKTDVIDDVVSKREELSQTPSTDHIGVVKLLDQLDEQHRAIILLLYLKDYTQSEAAKELGIPLGTVKTRARRAIQQLRQHLGGEATWLLLITLLSNHPHT</sequence>
<dbReference type="InterPro" id="IPR013325">
    <property type="entry name" value="RNA_pol_sigma_r2"/>
</dbReference>
<dbReference type="InterPro" id="IPR036388">
    <property type="entry name" value="WH-like_DNA-bd_sf"/>
</dbReference>
<keyword evidence="4" id="KW-0238">DNA-binding</keyword>
<dbReference type="Pfam" id="PF04542">
    <property type="entry name" value="Sigma70_r2"/>
    <property type="match status" value="1"/>
</dbReference>
<comment type="similarity">
    <text evidence="1">Belongs to the sigma-70 factor family. ECF subfamily.</text>
</comment>
<evidence type="ECO:0000256" key="4">
    <source>
        <dbReference type="ARBA" id="ARBA00023125"/>
    </source>
</evidence>
<keyword evidence="2" id="KW-0805">Transcription regulation</keyword>
<dbReference type="OrthoDB" id="9784272at2"/>
<protein>
    <submittedName>
        <fullName evidence="8">RNA polymerase sigma-70 factor, ECF subfamily</fullName>
    </submittedName>
</protein>
<dbReference type="EMBL" id="FOFB01000001">
    <property type="protein sequence ID" value="SEP58657.1"/>
    <property type="molecule type" value="Genomic_DNA"/>
</dbReference>
<dbReference type="GO" id="GO:0016987">
    <property type="term" value="F:sigma factor activity"/>
    <property type="evidence" value="ECO:0007669"/>
    <property type="project" value="UniProtKB-KW"/>
</dbReference>
<evidence type="ECO:0000313" key="8">
    <source>
        <dbReference type="EMBL" id="SEP58657.1"/>
    </source>
</evidence>
<name>A0A1H8Z312_9BACT</name>
<reference evidence="9" key="1">
    <citation type="submission" date="2016-10" db="EMBL/GenBank/DDBJ databases">
        <authorList>
            <person name="Varghese N."/>
            <person name="Submissions S."/>
        </authorList>
    </citation>
    <scope>NUCLEOTIDE SEQUENCE [LARGE SCALE GENOMIC DNA]</scope>
    <source>
        <strain evidence="9">DSM 24740</strain>
    </source>
</reference>
<dbReference type="Proteomes" id="UP000199021">
    <property type="component" value="Unassembled WGS sequence"/>
</dbReference>
<dbReference type="CDD" id="cd06171">
    <property type="entry name" value="Sigma70_r4"/>
    <property type="match status" value="1"/>
</dbReference>
<keyword evidence="3" id="KW-0731">Sigma factor</keyword>
<dbReference type="FunCoup" id="A0A1H8Z312">
    <property type="interactions" value="4"/>
</dbReference>
<dbReference type="PANTHER" id="PTHR43133">
    <property type="entry name" value="RNA POLYMERASE ECF-TYPE SIGMA FACTO"/>
    <property type="match status" value="1"/>
</dbReference>
<feature type="domain" description="RNA polymerase sigma-70 region 2" evidence="6">
    <location>
        <begin position="29"/>
        <end position="96"/>
    </location>
</feature>
<keyword evidence="9" id="KW-1185">Reference proteome</keyword>
<dbReference type="GO" id="GO:0003677">
    <property type="term" value="F:DNA binding"/>
    <property type="evidence" value="ECO:0007669"/>
    <property type="project" value="UniProtKB-KW"/>
</dbReference>
<organism evidence="8 9">
    <name type="scientific">Neolewinella agarilytica</name>
    <dbReference type="NCBI Taxonomy" id="478744"/>
    <lineage>
        <taxon>Bacteria</taxon>
        <taxon>Pseudomonadati</taxon>
        <taxon>Bacteroidota</taxon>
        <taxon>Saprospiria</taxon>
        <taxon>Saprospirales</taxon>
        <taxon>Lewinellaceae</taxon>
        <taxon>Neolewinella</taxon>
    </lineage>
</organism>
<dbReference type="InParanoid" id="A0A1H8Z312"/>
<keyword evidence="5" id="KW-0804">Transcription</keyword>
<dbReference type="Pfam" id="PF04545">
    <property type="entry name" value="Sigma70_r4"/>
    <property type="match status" value="1"/>
</dbReference>
<dbReference type="AlphaFoldDB" id="A0A1H8Z312"/>
<dbReference type="NCBIfam" id="TIGR02937">
    <property type="entry name" value="sigma70-ECF"/>
    <property type="match status" value="1"/>
</dbReference>
<evidence type="ECO:0000256" key="2">
    <source>
        <dbReference type="ARBA" id="ARBA00023015"/>
    </source>
</evidence>
<dbReference type="SUPFAM" id="SSF88946">
    <property type="entry name" value="Sigma2 domain of RNA polymerase sigma factors"/>
    <property type="match status" value="1"/>
</dbReference>
<dbReference type="InterPro" id="IPR014284">
    <property type="entry name" value="RNA_pol_sigma-70_dom"/>
</dbReference>
<evidence type="ECO:0000313" key="9">
    <source>
        <dbReference type="Proteomes" id="UP000199021"/>
    </source>
</evidence>